<feature type="transmembrane region" description="Helical" evidence="2">
    <location>
        <begin position="454"/>
        <end position="474"/>
    </location>
</feature>
<feature type="transmembrane region" description="Helical" evidence="2">
    <location>
        <begin position="29"/>
        <end position="49"/>
    </location>
</feature>
<feature type="transmembrane region" description="Helical" evidence="2">
    <location>
        <begin position="103"/>
        <end position="124"/>
    </location>
</feature>
<keyword evidence="2" id="KW-1133">Transmembrane helix</keyword>
<evidence type="ECO:0000256" key="1">
    <source>
        <dbReference type="SAM" id="MobiDB-lite"/>
    </source>
</evidence>
<feature type="transmembrane region" description="Helical" evidence="2">
    <location>
        <begin position="194"/>
        <end position="214"/>
    </location>
</feature>
<dbReference type="HOGENOM" id="CLU_527631_0_0_4"/>
<dbReference type="RefSeq" id="WP_038495121.1">
    <property type="nucleotide sequence ID" value="NZ_BCTH01000014.1"/>
</dbReference>
<dbReference type="OrthoDB" id="8579677at2"/>
<evidence type="ECO:0000256" key="2">
    <source>
        <dbReference type="SAM" id="Phobius"/>
    </source>
</evidence>
<keyword evidence="4" id="KW-1185">Reference proteome</keyword>
<feature type="transmembrane region" description="Helical" evidence="2">
    <location>
        <begin position="165"/>
        <end position="182"/>
    </location>
</feature>
<keyword evidence="2" id="KW-0812">Transmembrane</keyword>
<evidence type="ECO:0000313" key="3">
    <source>
        <dbReference type="EMBL" id="CDG84607.1"/>
    </source>
</evidence>
<dbReference type="EMBL" id="HG322949">
    <property type="protein sequence ID" value="CDG84607.1"/>
    <property type="molecule type" value="Genomic_DNA"/>
</dbReference>
<dbReference type="PATRIC" id="fig|1349767.4.peg.577"/>
<feature type="transmembrane region" description="Helical" evidence="2">
    <location>
        <begin position="136"/>
        <end position="159"/>
    </location>
</feature>
<feature type="transmembrane region" description="Helical" evidence="2">
    <location>
        <begin position="261"/>
        <end position="284"/>
    </location>
</feature>
<feature type="transmembrane region" description="Helical" evidence="2">
    <location>
        <begin position="418"/>
        <end position="442"/>
    </location>
</feature>
<name>W0VBG0_9BURK</name>
<keyword evidence="2" id="KW-0472">Membrane</keyword>
<accession>W0VBG0</accession>
<feature type="transmembrane region" description="Helical" evidence="2">
    <location>
        <begin position="304"/>
        <end position="322"/>
    </location>
</feature>
<dbReference type="STRING" id="1349767.GJA_3996"/>
<gene>
    <name evidence="3" type="ORF">GJA_3996</name>
</gene>
<dbReference type="KEGG" id="jag:GJA_3996"/>
<evidence type="ECO:0000313" key="4">
    <source>
        <dbReference type="Proteomes" id="UP000027604"/>
    </source>
</evidence>
<reference evidence="3 4" key="1">
    <citation type="journal article" date="2015" name="Genome Announc.">
        <title>Genome Sequence of Mushroom Soft-Rot Pathogen Janthinobacterium agaricidamnosum.</title>
        <authorList>
            <person name="Graupner K."/>
            <person name="Lackner G."/>
            <person name="Hertweck C."/>
        </authorList>
    </citation>
    <scope>NUCLEOTIDE SEQUENCE [LARGE SCALE GENOMIC DNA]</scope>
    <source>
        <strain evidence="4">NBRC 102515 / DSM 9628</strain>
    </source>
</reference>
<proteinExistence type="predicted"/>
<feature type="transmembrane region" description="Helical" evidence="2">
    <location>
        <begin position="226"/>
        <end position="249"/>
    </location>
</feature>
<dbReference type="Proteomes" id="UP000027604">
    <property type="component" value="Chromosome I"/>
</dbReference>
<feature type="region of interest" description="Disordered" evidence="1">
    <location>
        <begin position="1"/>
        <end position="25"/>
    </location>
</feature>
<protein>
    <submittedName>
        <fullName evidence="3">Putative membrane protein</fullName>
    </submittedName>
</protein>
<feature type="transmembrane region" description="Helical" evidence="2">
    <location>
        <begin position="55"/>
        <end position="73"/>
    </location>
</feature>
<organism evidence="3 4">
    <name type="scientific">Janthinobacterium agaricidamnosum NBRC 102515 = DSM 9628</name>
    <dbReference type="NCBI Taxonomy" id="1349767"/>
    <lineage>
        <taxon>Bacteria</taxon>
        <taxon>Pseudomonadati</taxon>
        <taxon>Pseudomonadota</taxon>
        <taxon>Betaproteobacteria</taxon>
        <taxon>Burkholderiales</taxon>
        <taxon>Oxalobacteraceae</taxon>
        <taxon>Janthinobacterium</taxon>
    </lineage>
</organism>
<dbReference type="AlphaFoldDB" id="W0VBG0"/>
<sequence>MSFFQKTVPRPAAAHHPYAPRKRSSRPSLALGLAGLGLLLLAVLLGIVIGLGSYQLTLVFSSLLLLVPVLWFVNTRIFLTLLFLFIFLIPGPFAQFLHSRMAIWMSSALALLLLCRTLLEVFIIKGKTRILPWNGAGLMVVAATIYVAFFLFGLAAGSGTLTQDISALRFGLPMYGVLIVMSSSKFSGRRLEMMWKLVLLITLLQLPLVTYQHFSSAGQLNWDNVVGTFGPGMSPLLVLFSLAALLYCLARWSRGLTPTWLLSAIFVVAVANILLTEVKAIALWMPLGLVLVMRRQVFRNLGAFIAYGCFIVVFMVATFSAYQAMYWGESGTSGNTWEEKLDHTGGYFFNPYEIQYDTGEMGRVASLYLWYRDPSIDTLHRLMGYGPGASTINTTVGSGIIARRYLPLEINANGMSALLWDVGILGAISFVSMSVFGIVAGWRFVARGNAPPSQLAIVDTSAVMLVLLLTTVIYNRTLIDETTAQLLMFFCMGCIVQCCRYGKEPDPDEPAGAKPG</sequence>
<feature type="transmembrane region" description="Helical" evidence="2">
    <location>
        <begin position="78"/>
        <end position="97"/>
    </location>
</feature>